<dbReference type="AlphaFoldDB" id="A0A8H7QC88"/>
<name>A0A8H7QC88_9FUNG</name>
<organism evidence="1 2">
    <name type="scientific">Mucor plumbeus</name>
    <dbReference type="NCBI Taxonomy" id="97098"/>
    <lineage>
        <taxon>Eukaryota</taxon>
        <taxon>Fungi</taxon>
        <taxon>Fungi incertae sedis</taxon>
        <taxon>Mucoromycota</taxon>
        <taxon>Mucoromycotina</taxon>
        <taxon>Mucoromycetes</taxon>
        <taxon>Mucorales</taxon>
        <taxon>Mucorineae</taxon>
        <taxon>Mucoraceae</taxon>
        <taxon>Mucor</taxon>
    </lineage>
</organism>
<accession>A0A8H7QC88</accession>
<keyword evidence="2" id="KW-1185">Reference proteome</keyword>
<dbReference type="Proteomes" id="UP000650833">
    <property type="component" value="Unassembled WGS sequence"/>
</dbReference>
<proteinExistence type="predicted"/>
<comment type="caution">
    <text evidence="1">The sequence shown here is derived from an EMBL/GenBank/DDBJ whole genome shotgun (WGS) entry which is preliminary data.</text>
</comment>
<reference evidence="1" key="1">
    <citation type="submission" date="2020-12" db="EMBL/GenBank/DDBJ databases">
        <title>Metabolic potential, ecology and presence of endohyphal bacteria is reflected in genomic diversity of Mucoromycotina.</title>
        <authorList>
            <person name="Muszewska A."/>
            <person name="Okrasinska A."/>
            <person name="Steczkiewicz K."/>
            <person name="Drgas O."/>
            <person name="Orlowska M."/>
            <person name="Perlinska-Lenart U."/>
            <person name="Aleksandrzak-Piekarczyk T."/>
            <person name="Szatraj K."/>
            <person name="Zielenkiewicz U."/>
            <person name="Pilsyk S."/>
            <person name="Malc E."/>
            <person name="Mieczkowski P."/>
            <person name="Kruszewska J.S."/>
            <person name="Biernat P."/>
            <person name="Pawlowska J."/>
        </authorList>
    </citation>
    <scope>NUCLEOTIDE SEQUENCE</scope>
    <source>
        <strain evidence="1">CBS 226.32</strain>
    </source>
</reference>
<evidence type="ECO:0000313" key="2">
    <source>
        <dbReference type="Proteomes" id="UP000650833"/>
    </source>
</evidence>
<sequence length="173" mass="20392">MRTDGNTSVDNSVEICNQVNSIKYVYNGHDRAQVYMDSNATEEQDEVKSFLDARYVSAAEVRWRIFSFLMHKESSFCQRLDIHLPGDRILTAWFKYNANNIDDEETRDITYPDFCEKCIFHVESRPRFWSSRRAGFRGTIGCVYTVSPRNIEKYHYSEGFYYCKFLVPNPLKT</sequence>
<protein>
    <submittedName>
        <fullName evidence="1">Uncharacterized protein</fullName>
    </submittedName>
</protein>
<dbReference type="EMBL" id="JAEPRC010001235">
    <property type="protein sequence ID" value="KAG2189716.1"/>
    <property type="molecule type" value="Genomic_DNA"/>
</dbReference>
<evidence type="ECO:0000313" key="1">
    <source>
        <dbReference type="EMBL" id="KAG2189716.1"/>
    </source>
</evidence>
<dbReference type="OrthoDB" id="2276331at2759"/>
<gene>
    <name evidence="1" type="ORF">INT46_009137</name>
</gene>